<dbReference type="FunFam" id="3.80.10.10:FF:000610">
    <property type="entry name" value="Plant intracellular Ras-group-related LRR protein 9"/>
    <property type="match status" value="1"/>
</dbReference>
<dbReference type="GO" id="GO:0055046">
    <property type="term" value="P:microgametogenesis"/>
    <property type="evidence" value="ECO:0007669"/>
    <property type="project" value="UniProtKB-ARBA"/>
</dbReference>
<dbReference type="SMART" id="SM00369">
    <property type="entry name" value="LRR_TYP"/>
    <property type="match status" value="7"/>
</dbReference>
<dbReference type="InterPro" id="IPR001611">
    <property type="entry name" value="Leu-rich_rpt"/>
</dbReference>
<keyword evidence="3 6" id="KW-0175">Coiled coil</keyword>
<comment type="similarity">
    <text evidence="4">Belongs to the SHOC2 family.</text>
</comment>
<evidence type="ECO:0000313" key="8">
    <source>
        <dbReference type="EMBL" id="KAK1270063.1"/>
    </source>
</evidence>
<keyword evidence="1" id="KW-0433">Leucine-rich repeat</keyword>
<gene>
    <name evidence="8" type="ORF">QJS04_geneDACA004320</name>
</gene>
<reference evidence="8" key="1">
    <citation type="journal article" date="2023" name="Nat. Commun.">
        <title>Diploid and tetraploid genomes of Acorus and the evolution of monocots.</title>
        <authorList>
            <person name="Ma L."/>
            <person name="Liu K.W."/>
            <person name="Li Z."/>
            <person name="Hsiao Y.Y."/>
            <person name="Qi Y."/>
            <person name="Fu T."/>
            <person name="Tang G.D."/>
            <person name="Zhang D."/>
            <person name="Sun W.H."/>
            <person name="Liu D.K."/>
            <person name="Li Y."/>
            <person name="Chen G.Z."/>
            <person name="Liu X.D."/>
            <person name="Liao X.Y."/>
            <person name="Jiang Y.T."/>
            <person name="Yu X."/>
            <person name="Hao Y."/>
            <person name="Huang J."/>
            <person name="Zhao X.W."/>
            <person name="Ke S."/>
            <person name="Chen Y.Y."/>
            <person name="Wu W.L."/>
            <person name="Hsu J.L."/>
            <person name="Lin Y.F."/>
            <person name="Huang M.D."/>
            <person name="Li C.Y."/>
            <person name="Huang L."/>
            <person name="Wang Z.W."/>
            <person name="Zhao X."/>
            <person name="Zhong W.Y."/>
            <person name="Peng D.H."/>
            <person name="Ahmad S."/>
            <person name="Lan S."/>
            <person name="Zhang J.S."/>
            <person name="Tsai W.C."/>
            <person name="Van de Peer Y."/>
            <person name="Liu Z.J."/>
        </authorList>
    </citation>
    <scope>NUCLEOTIDE SEQUENCE</scope>
    <source>
        <strain evidence="8">SCP</strain>
    </source>
</reference>
<dbReference type="Pfam" id="PF00560">
    <property type="entry name" value="LRR_1"/>
    <property type="match status" value="1"/>
</dbReference>
<evidence type="ECO:0000256" key="6">
    <source>
        <dbReference type="SAM" id="Coils"/>
    </source>
</evidence>
<feature type="coiled-coil region" evidence="6">
    <location>
        <begin position="134"/>
        <end position="161"/>
    </location>
</feature>
<dbReference type="Proteomes" id="UP001179952">
    <property type="component" value="Unassembled WGS sequence"/>
</dbReference>
<dbReference type="FunFam" id="3.80.10.10:FF:000746">
    <property type="entry name" value="Plant intracellular Ras-group-related LRR protein 2"/>
    <property type="match status" value="1"/>
</dbReference>
<evidence type="ECO:0000256" key="1">
    <source>
        <dbReference type="ARBA" id="ARBA00022614"/>
    </source>
</evidence>
<keyword evidence="2" id="KW-0677">Repeat</keyword>
<evidence type="ECO:0000256" key="5">
    <source>
        <dbReference type="ARBA" id="ARBA00037519"/>
    </source>
</evidence>
<comment type="function">
    <text evidence="5">Leucine-rich repeat protein that likely mediates protein interactions, possibly in the context of signal transduction.</text>
</comment>
<dbReference type="PROSITE" id="PS51450">
    <property type="entry name" value="LRR"/>
    <property type="match status" value="2"/>
</dbReference>
<accession>A0AAV9B0S5</accession>
<protein>
    <submittedName>
        <fullName evidence="8">Uncharacterized protein</fullName>
    </submittedName>
</protein>
<dbReference type="InterPro" id="IPR050216">
    <property type="entry name" value="LRR_domain-containing"/>
</dbReference>
<dbReference type="Pfam" id="PF13855">
    <property type="entry name" value="LRR_8"/>
    <property type="match status" value="2"/>
</dbReference>
<dbReference type="SMART" id="SM00364">
    <property type="entry name" value="LRR_BAC"/>
    <property type="match status" value="7"/>
</dbReference>
<evidence type="ECO:0000313" key="9">
    <source>
        <dbReference type="Proteomes" id="UP001179952"/>
    </source>
</evidence>
<dbReference type="InterPro" id="IPR032675">
    <property type="entry name" value="LRR_dom_sf"/>
</dbReference>
<dbReference type="InterPro" id="IPR003591">
    <property type="entry name" value="Leu-rich_rpt_typical-subtyp"/>
</dbReference>
<dbReference type="SUPFAM" id="SSF52058">
    <property type="entry name" value="L domain-like"/>
    <property type="match status" value="1"/>
</dbReference>
<evidence type="ECO:0000256" key="3">
    <source>
        <dbReference type="ARBA" id="ARBA00023054"/>
    </source>
</evidence>
<comment type="caution">
    <text evidence="8">The sequence shown here is derived from an EMBL/GenBank/DDBJ whole genome shotgun (WGS) entry which is preliminary data.</text>
</comment>
<dbReference type="EMBL" id="JAUJYN010000005">
    <property type="protein sequence ID" value="KAK1270063.1"/>
    <property type="molecule type" value="Genomic_DNA"/>
</dbReference>
<dbReference type="AlphaFoldDB" id="A0AAV9B0S5"/>
<keyword evidence="9" id="KW-1185">Reference proteome</keyword>
<name>A0AAV9B0S5_ACOGR</name>
<organism evidence="8 9">
    <name type="scientific">Acorus gramineus</name>
    <name type="common">Dwarf sweet flag</name>
    <dbReference type="NCBI Taxonomy" id="55184"/>
    <lineage>
        <taxon>Eukaryota</taxon>
        <taxon>Viridiplantae</taxon>
        <taxon>Streptophyta</taxon>
        <taxon>Embryophyta</taxon>
        <taxon>Tracheophyta</taxon>
        <taxon>Spermatophyta</taxon>
        <taxon>Magnoliopsida</taxon>
        <taxon>Liliopsida</taxon>
        <taxon>Acoraceae</taxon>
        <taxon>Acorus</taxon>
    </lineage>
</organism>
<dbReference type="PANTHER" id="PTHR48051:SF54">
    <property type="entry name" value="LEUCINE-RICH REPEAT-CONTAINING PROTEIN"/>
    <property type="match status" value="1"/>
</dbReference>
<evidence type="ECO:0000256" key="4">
    <source>
        <dbReference type="ARBA" id="ARBA00023786"/>
    </source>
</evidence>
<evidence type="ECO:0000256" key="7">
    <source>
        <dbReference type="SAM" id="MobiDB-lite"/>
    </source>
</evidence>
<feature type="region of interest" description="Disordered" evidence="7">
    <location>
        <begin position="20"/>
        <end position="41"/>
    </location>
</feature>
<proteinExistence type="inferred from homology"/>
<dbReference type="PANTHER" id="PTHR48051">
    <property type="match status" value="1"/>
</dbReference>
<dbReference type="GO" id="GO:0005737">
    <property type="term" value="C:cytoplasm"/>
    <property type="evidence" value="ECO:0007669"/>
    <property type="project" value="TreeGrafter"/>
</dbReference>
<dbReference type="Gene3D" id="3.80.10.10">
    <property type="entry name" value="Ribonuclease Inhibitor"/>
    <property type="match status" value="2"/>
</dbReference>
<reference evidence="8" key="2">
    <citation type="submission" date="2023-06" db="EMBL/GenBank/DDBJ databases">
        <authorList>
            <person name="Ma L."/>
            <person name="Liu K.-W."/>
            <person name="Li Z."/>
            <person name="Hsiao Y.-Y."/>
            <person name="Qi Y."/>
            <person name="Fu T."/>
            <person name="Tang G."/>
            <person name="Zhang D."/>
            <person name="Sun W.-H."/>
            <person name="Liu D.-K."/>
            <person name="Li Y."/>
            <person name="Chen G.-Z."/>
            <person name="Liu X.-D."/>
            <person name="Liao X.-Y."/>
            <person name="Jiang Y.-T."/>
            <person name="Yu X."/>
            <person name="Hao Y."/>
            <person name="Huang J."/>
            <person name="Zhao X.-W."/>
            <person name="Ke S."/>
            <person name="Chen Y.-Y."/>
            <person name="Wu W.-L."/>
            <person name="Hsu J.-L."/>
            <person name="Lin Y.-F."/>
            <person name="Huang M.-D."/>
            <person name="Li C.-Y."/>
            <person name="Huang L."/>
            <person name="Wang Z.-W."/>
            <person name="Zhao X."/>
            <person name="Zhong W.-Y."/>
            <person name="Peng D.-H."/>
            <person name="Ahmad S."/>
            <person name="Lan S."/>
            <person name="Zhang J.-S."/>
            <person name="Tsai W.-C."/>
            <person name="Van De Peer Y."/>
            <person name="Liu Z.-J."/>
        </authorList>
    </citation>
    <scope>NUCLEOTIDE SEQUENCE</scope>
    <source>
        <strain evidence="8">SCP</strain>
        <tissue evidence="8">Leaves</tissue>
    </source>
</reference>
<evidence type="ECO:0000256" key="2">
    <source>
        <dbReference type="ARBA" id="ARBA00022737"/>
    </source>
</evidence>
<sequence length="504" mass="56323">MDPNPKRFPIVSYVLSRLKSNGRDSSPVDPDIEQLLPPSDHDRTALEMMPRLTQPEVLATMSDAVSEVARLRSLLQVLGDRPDHEAVDAARAKIAESEAELSRRLEEIVLSQRPEAEREAREEAEREMGVYRAVVQVEGMHAEYEELLRQAEERLVKIYRSVEGTGPGPGPGEGVEEKVEVNEEVVGILRDGSAVDCLERVELSGRQLRFLPEAFGRLRGLVVMNLSNNQLTVLPDSIAGLEHLQELNIASNLLVYLPDSIGLLLNLKILNASGNKLKALPNSISHCKSLVELDVSYNDLTYLPTNIGYELVHLQKLSIHLNKLRSIPTSVCEMVSLRYLDAHFNELRGLPHAIGRLTNLEVVDLSSNFSDLTELPLSFGELTNLRNLDLSNNQIHALPDTFGRLDNLVQLNLDQNPLIIPPMEIVQQGVEAVKEYMSKRWLDILLEEERMSMLESNEEQTTQTGWLAHNASWLGNWLSGVSESVAGYRSAGKSYGDPVLDEQR</sequence>